<dbReference type="GO" id="GO:0003676">
    <property type="term" value="F:nucleic acid binding"/>
    <property type="evidence" value="ECO:0007669"/>
    <property type="project" value="InterPro"/>
</dbReference>
<name>A0A078AED4_STYLE</name>
<reference evidence="2 3" key="1">
    <citation type="submission" date="2014-06" db="EMBL/GenBank/DDBJ databases">
        <authorList>
            <person name="Swart Estienne"/>
        </authorList>
    </citation>
    <scope>NUCLEOTIDE SEQUENCE [LARGE SCALE GENOMIC DNA]</scope>
    <source>
        <strain evidence="2 3">130c</strain>
    </source>
</reference>
<dbReference type="InterPro" id="IPR012337">
    <property type="entry name" value="RNaseH-like_sf"/>
</dbReference>
<dbReference type="SMART" id="SM00950">
    <property type="entry name" value="Piwi"/>
    <property type="match status" value="1"/>
</dbReference>
<proteinExistence type="predicted"/>
<dbReference type="InterPro" id="IPR036397">
    <property type="entry name" value="RNaseH_sf"/>
</dbReference>
<sequence length="850" mass="99564">MEELKGENFDPPNPIYLEEDEATSDQLIQMRKASNQIEAVSNIYQISLDTAKSFKAYQLLTSKQNLALINLENIKAALELSQSVKGDNQEQQQIQNPENQSEQNNQLAILSSDVLILDQTIKNQFLMVVTQDSKIKVKLEEIRFNYQDHSRAIHFGTNLKGFEQQKMQTFYSKDSFTIKNEMEVFSGLGLSLNQNDEKSYIQLDSVYMFRQKKTLKDIINKLKERNYEEDKITQFIKDILSWSQFLSLIDKKTIYNGYQFEQDLMLLDLTIDTEKQKLNQDAITYLESLSKEKDNPTEGQIIEGLKVKFHDIILPIETMEILSPYDFKKRLVYPELKSLVERNPEEYLLDNYDQLKVIINDDDKKRQAIQYGIKIQTQPLILEQVEIMDPSNLLLKRNVYQSREVLELKNNKDFSQQVYKSFYEVAPIDTWGIFIWKNEEILALKMLQVFAEQVKLLDCLDKRMQNPPKIFTLSYAEDINEWFQYLKEKIVEQAKLLVQTVIIVLPDFPDSKKTNLFKREIKKLMNSQIPVFSVIMKSKQLKIRLKRQDLFNIKCQSVLFKAVVKSGSTPFICQNLPLMEKPTMILGLIRDNDGISVCATLNKELSQIYGNFIPKHDILTLTQLLEEAFCSFKSSQNVFPQKVIIYRQISKYRIYQSDQDIQCEIKLLRGISEKYKEASHPLFNKQDLIFITVDQNFQYLPKLFSFDNLFKYVVNSQSDLLIDNLPLVSKDTYAFFIIKQPKQKIELDATGQELQIFQNDYQSCHTTYFHVRHDSTFNSKDRLCDNKELKQLTNRLSYCSYEKLGSSDVPCVIDYALRLRKYLTLGKIEDQIEVMEVHPKLKANNGFYFL</sequence>
<gene>
    <name evidence="2" type="primary">Contig15753.g16786</name>
    <name evidence="2" type="ORF">STYLEM_8264</name>
</gene>
<keyword evidence="3" id="KW-1185">Reference proteome</keyword>
<feature type="domain" description="Piwi" evidence="1">
    <location>
        <begin position="500"/>
        <end position="824"/>
    </location>
</feature>
<dbReference type="InParanoid" id="A0A078AED4"/>
<accession>A0A078AED4</accession>
<evidence type="ECO:0000259" key="1">
    <source>
        <dbReference type="SMART" id="SM00950"/>
    </source>
</evidence>
<dbReference type="InterPro" id="IPR003165">
    <property type="entry name" value="Piwi"/>
</dbReference>
<dbReference type="Gene3D" id="3.40.50.2300">
    <property type="match status" value="1"/>
</dbReference>
<evidence type="ECO:0000313" key="3">
    <source>
        <dbReference type="Proteomes" id="UP000039865"/>
    </source>
</evidence>
<dbReference type="EMBL" id="CCKQ01007850">
    <property type="protein sequence ID" value="CDW79278.1"/>
    <property type="molecule type" value="Genomic_DNA"/>
</dbReference>
<protein>
    <submittedName>
        <fullName evidence="2">Macronuclear development protein 1</fullName>
    </submittedName>
</protein>
<dbReference type="Proteomes" id="UP000039865">
    <property type="component" value="Unassembled WGS sequence"/>
</dbReference>
<organism evidence="2 3">
    <name type="scientific">Stylonychia lemnae</name>
    <name type="common">Ciliate</name>
    <dbReference type="NCBI Taxonomy" id="5949"/>
    <lineage>
        <taxon>Eukaryota</taxon>
        <taxon>Sar</taxon>
        <taxon>Alveolata</taxon>
        <taxon>Ciliophora</taxon>
        <taxon>Intramacronucleata</taxon>
        <taxon>Spirotrichea</taxon>
        <taxon>Stichotrichia</taxon>
        <taxon>Sporadotrichida</taxon>
        <taxon>Oxytrichidae</taxon>
        <taxon>Stylonychinae</taxon>
        <taxon>Stylonychia</taxon>
    </lineage>
</organism>
<evidence type="ECO:0000313" key="2">
    <source>
        <dbReference type="EMBL" id="CDW79278.1"/>
    </source>
</evidence>
<dbReference type="SUPFAM" id="SSF53098">
    <property type="entry name" value="Ribonuclease H-like"/>
    <property type="match status" value="1"/>
</dbReference>
<dbReference type="AlphaFoldDB" id="A0A078AED4"/>
<dbReference type="Gene3D" id="3.30.420.10">
    <property type="entry name" value="Ribonuclease H-like superfamily/Ribonuclease H"/>
    <property type="match status" value="1"/>
</dbReference>